<name>A0ACB0L3T8_TRIPR</name>
<dbReference type="EMBL" id="CASHSV030000409">
    <property type="protein sequence ID" value="CAJ2664050.1"/>
    <property type="molecule type" value="Genomic_DNA"/>
</dbReference>
<comment type="caution">
    <text evidence="1">The sequence shown here is derived from an EMBL/GenBank/DDBJ whole genome shotgun (WGS) entry which is preliminary data.</text>
</comment>
<protein>
    <submittedName>
        <fullName evidence="1">Uncharacterized protein</fullName>
    </submittedName>
</protein>
<dbReference type="Proteomes" id="UP001177021">
    <property type="component" value="Unassembled WGS sequence"/>
</dbReference>
<evidence type="ECO:0000313" key="2">
    <source>
        <dbReference type="Proteomes" id="UP001177021"/>
    </source>
</evidence>
<evidence type="ECO:0000313" key="1">
    <source>
        <dbReference type="EMBL" id="CAJ2664050.1"/>
    </source>
</evidence>
<proteinExistence type="predicted"/>
<accession>A0ACB0L3T8</accession>
<gene>
    <name evidence="1" type="ORF">MILVUS5_LOCUS29357</name>
</gene>
<keyword evidence="2" id="KW-1185">Reference proteome</keyword>
<sequence length="369" mass="41204">MKMINIFFLLVLCLVTITSHRVDGSQSTVKENLELERQLKLINKLPIKSIQTKFEYMVDCVDINKQPAFDHPLLKNHKLQRRPLFHIKNGKTSAKNSPTNLMFGLEKVECPTGTVPIRRTTKDDLIRSKSLWNDNILTTNVVRHNAEVSLKKPGQQLYYGVSGTTSVYNLKINIAQSSSSHIHIQNGDGTNKIIVGWHSDNFKKTGCYNMQCQGFVQVDSQFHIGGAVSNVSVYGGPMSDLPITIFQGNNKWWVMIHNKAVGYFPVALFTNLYVADQVSWGGATIAIDAPSPPMGSGYFPDGNLYHSCYFKNIAFKNGTTSPNFGPDKLSIQEFTDSPKCYGVEYYEKTKYGSDDYTLLFGGPGGNECT</sequence>
<organism evidence="1 2">
    <name type="scientific">Trifolium pratense</name>
    <name type="common">Red clover</name>
    <dbReference type="NCBI Taxonomy" id="57577"/>
    <lineage>
        <taxon>Eukaryota</taxon>
        <taxon>Viridiplantae</taxon>
        <taxon>Streptophyta</taxon>
        <taxon>Embryophyta</taxon>
        <taxon>Tracheophyta</taxon>
        <taxon>Spermatophyta</taxon>
        <taxon>Magnoliopsida</taxon>
        <taxon>eudicotyledons</taxon>
        <taxon>Gunneridae</taxon>
        <taxon>Pentapetalae</taxon>
        <taxon>rosids</taxon>
        <taxon>fabids</taxon>
        <taxon>Fabales</taxon>
        <taxon>Fabaceae</taxon>
        <taxon>Papilionoideae</taxon>
        <taxon>50 kb inversion clade</taxon>
        <taxon>NPAAA clade</taxon>
        <taxon>Hologalegina</taxon>
        <taxon>IRL clade</taxon>
        <taxon>Trifolieae</taxon>
        <taxon>Trifolium</taxon>
    </lineage>
</organism>
<reference evidence="1" key="1">
    <citation type="submission" date="2023-10" db="EMBL/GenBank/DDBJ databases">
        <authorList>
            <person name="Rodriguez Cubillos JULIANA M."/>
            <person name="De Vega J."/>
        </authorList>
    </citation>
    <scope>NUCLEOTIDE SEQUENCE</scope>
</reference>